<protein>
    <submittedName>
        <fullName evidence="1">PAS domain-containing protein</fullName>
    </submittedName>
</protein>
<reference evidence="1 2" key="1">
    <citation type="submission" date="2020-08" db="EMBL/GenBank/DDBJ databases">
        <title>Genomic Encyclopedia of Type Strains, Phase IV (KMG-IV): sequencing the most valuable type-strain genomes for metagenomic binning, comparative biology and taxonomic classification.</title>
        <authorList>
            <person name="Goeker M."/>
        </authorList>
    </citation>
    <scope>NUCLEOTIDE SEQUENCE [LARGE SCALE GENOMIC DNA]</scope>
    <source>
        <strain evidence="1 2">DSM 102234</strain>
    </source>
</reference>
<dbReference type="InterPro" id="IPR035965">
    <property type="entry name" value="PAS-like_dom_sf"/>
</dbReference>
<gene>
    <name evidence="1" type="ORF">GGR95_001797</name>
</gene>
<dbReference type="Pfam" id="PF12860">
    <property type="entry name" value="PAS_7"/>
    <property type="match status" value="1"/>
</dbReference>
<organism evidence="1 2">
    <name type="scientific">Sulfitobacter undariae</name>
    <dbReference type="NCBI Taxonomy" id="1563671"/>
    <lineage>
        <taxon>Bacteria</taxon>
        <taxon>Pseudomonadati</taxon>
        <taxon>Pseudomonadota</taxon>
        <taxon>Alphaproteobacteria</taxon>
        <taxon>Rhodobacterales</taxon>
        <taxon>Roseobacteraceae</taxon>
        <taxon>Sulfitobacter</taxon>
    </lineage>
</organism>
<dbReference type="SUPFAM" id="SSF55785">
    <property type="entry name" value="PYP-like sensor domain (PAS domain)"/>
    <property type="match status" value="1"/>
</dbReference>
<comment type="caution">
    <text evidence="1">The sequence shown here is derived from an EMBL/GenBank/DDBJ whole genome shotgun (WGS) entry which is preliminary data.</text>
</comment>
<dbReference type="RefSeq" id="WP_184564913.1">
    <property type="nucleotide sequence ID" value="NZ_JACIEI010000004.1"/>
</dbReference>
<evidence type="ECO:0000313" key="1">
    <source>
        <dbReference type="EMBL" id="MBB3994156.1"/>
    </source>
</evidence>
<dbReference type="Gene3D" id="3.30.450.20">
    <property type="entry name" value="PAS domain"/>
    <property type="match status" value="1"/>
</dbReference>
<dbReference type="AlphaFoldDB" id="A0A7W6GZQ6"/>
<dbReference type="EMBL" id="JACIEI010000004">
    <property type="protein sequence ID" value="MBB3994156.1"/>
    <property type="molecule type" value="Genomic_DNA"/>
</dbReference>
<name>A0A7W6GZQ6_9RHOB</name>
<evidence type="ECO:0000313" key="2">
    <source>
        <dbReference type="Proteomes" id="UP000530268"/>
    </source>
</evidence>
<proteinExistence type="predicted"/>
<dbReference type="Proteomes" id="UP000530268">
    <property type="component" value="Unassembled WGS sequence"/>
</dbReference>
<accession>A0A7W6GZQ6</accession>
<sequence length="492" mass="55045">MHFAILTIAVVIPTIAVCVWWVFRIGPKHFHHTAYDLPVILFKNGTLEYASDAALAKFPITIGAHNWHDLYEILRPQYPDFPKEIPSSQNGRAVVHCAQGKGSHKATLQIEWRNDGASLTFFTADTSSTSHDDAKGHELLRQIGKSLPHPSWKTDHSGAVIWRNDAYRTLEFQLKKADQDSAGPVFDLPPPTPGVNTYRVQFQPTAANTTEWFDVMLSPVDGGTIYHATSRTALIRAEEAQRDFVQTLAKTFAHLSIGLAIFNRDRQLALFNPALTDLTGLSVSFLSPRPTIDTFFDALRENRRMPEPKNYKTWRQRMADLISAAEVGKFEEVWSLESGQTYNVKGRPHPDGAIAFLIEDISAEISLARNFRAELELNQNLVDTFEDALAVFSQSGQLTFSNKAYDQLWSTPGESTVAGTSIIDTVKVWRQKSAHNPLWQNLQDSVAHGQDRREWSMQVSPNDRPPMLCKVVPIASGATVVRFSIDTAAVHN</sequence>
<keyword evidence="2" id="KW-1185">Reference proteome</keyword>